<organism evidence="2 3">
    <name type="scientific">Arthrobacter silviterrae</name>
    <dbReference type="NCBI Taxonomy" id="2026658"/>
    <lineage>
        <taxon>Bacteria</taxon>
        <taxon>Bacillati</taxon>
        <taxon>Actinomycetota</taxon>
        <taxon>Actinomycetes</taxon>
        <taxon>Micrococcales</taxon>
        <taxon>Micrococcaceae</taxon>
        <taxon>Arthrobacter</taxon>
    </lineage>
</organism>
<accession>A0ABX0DHN9</accession>
<gene>
    <name evidence="2" type="ORF">G6N77_17620</name>
</gene>
<keyword evidence="1" id="KW-1133">Transmembrane helix</keyword>
<evidence type="ECO:0000313" key="3">
    <source>
        <dbReference type="Proteomes" id="UP000479226"/>
    </source>
</evidence>
<keyword evidence="1" id="KW-0472">Membrane</keyword>
<proteinExistence type="predicted"/>
<feature type="transmembrane region" description="Helical" evidence="1">
    <location>
        <begin position="39"/>
        <end position="57"/>
    </location>
</feature>
<name>A0ABX0DHN9_9MICC</name>
<protein>
    <submittedName>
        <fullName evidence="2">Uncharacterized protein</fullName>
    </submittedName>
</protein>
<keyword evidence="3" id="KW-1185">Reference proteome</keyword>
<comment type="caution">
    <text evidence="2">The sequence shown here is derived from an EMBL/GenBank/DDBJ whole genome shotgun (WGS) entry which is preliminary data.</text>
</comment>
<dbReference type="RefSeq" id="WP_165183479.1">
    <property type="nucleotide sequence ID" value="NZ_JAAKZI010000043.1"/>
</dbReference>
<keyword evidence="1" id="KW-0812">Transmembrane</keyword>
<dbReference type="Proteomes" id="UP000479226">
    <property type="component" value="Unassembled WGS sequence"/>
</dbReference>
<dbReference type="EMBL" id="JAAKZI010000043">
    <property type="protein sequence ID" value="NGN85266.1"/>
    <property type="molecule type" value="Genomic_DNA"/>
</dbReference>
<feature type="transmembrane region" description="Helical" evidence="1">
    <location>
        <begin position="78"/>
        <end position="96"/>
    </location>
</feature>
<reference evidence="2 3" key="1">
    <citation type="submission" date="2020-02" db="EMBL/GenBank/DDBJ databases">
        <title>Genome sequence of the type strain DSM 27180 of Arthrobacter silviterrae.</title>
        <authorList>
            <person name="Gao J."/>
            <person name="Sun J."/>
        </authorList>
    </citation>
    <scope>NUCLEOTIDE SEQUENCE [LARGE SCALE GENOMIC DNA]</scope>
    <source>
        <strain evidence="2 3">DSM 27180</strain>
    </source>
</reference>
<feature type="transmembrane region" description="Helical" evidence="1">
    <location>
        <begin position="102"/>
        <end position="132"/>
    </location>
</feature>
<evidence type="ECO:0000256" key="1">
    <source>
        <dbReference type="SAM" id="Phobius"/>
    </source>
</evidence>
<sequence length="227" mass="24779">MKIERARLRDTPALAWTAAQAFAADSSKSRIRRRARGLYLMHLYSLALLACGGRLWHWEKKALIAIEHKKPPILWRRLALAGVCAVASIALVAWISTADRAALQALLAVMTAGGGVGTVVLLLLLLAVIPALREMHPRRSVRNTAAIRHWRRVLPGREAYKVSYLALYPQTGEGLAFARAAIDRAVPAGAPLYAEARSVSHKTIYARRGLHQLATADGTPTLAMGTR</sequence>
<evidence type="ECO:0000313" key="2">
    <source>
        <dbReference type="EMBL" id="NGN85266.1"/>
    </source>
</evidence>